<keyword evidence="1" id="KW-0479">Metal-binding</keyword>
<name>A0A511RKE4_9DEIN</name>
<evidence type="ECO:0000256" key="3">
    <source>
        <dbReference type="ARBA" id="ARBA00022833"/>
    </source>
</evidence>
<evidence type="ECO:0000313" key="7">
    <source>
        <dbReference type="Proteomes" id="UP000321827"/>
    </source>
</evidence>
<keyword evidence="2 6" id="KW-0378">Hydrolase</keyword>
<dbReference type="Pfam" id="PF07969">
    <property type="entry name" value="Amidohydro_3"/>
    <property type="match status" value="1"/>
</dbReference>
<comment type="caution">
    <text evidence="6">The sequence shown here is derived from an EMBL/GenBank/DDBJ whole genome shotgun (WGS) entry which is preliminary data.</text>
</comment>
<protein>
    <submittedName>
        <fullName evidence="6">Amidohydrolase</fullName>
    </submittedName>
</protein>
<dbReference type="AlphaFoldDB" id="A0A511RKE4"/>
<feature type="domain" description="Amidohydrolase 3" evidence="4">
    <location>
        <begin position="52"/>
        <end position="470"/>
    </location>
</feature>
<dbReference type="Gene3D" id="3.20.20.140">
    <property type="entry name" value="Metal-dependent hydrolases"/>
    <property type="match status" value="1"/>
</dbReference>
<dbReference type="SUPFAM" id="SSF51556">
    <property type="entry name" value="Metallo-dependent hydrolases"/>
    <property type="match status" value="1"/>
</dbReference>
<dbReference type="InterPro" id="IPR032466">
    <property type="entry name" value="Metal_Hydrolase"/>
</dbReference>
<dbReference type="InterPro" id="IPR033932">
    <property type="entry name" value="YtcJ-like"/>
</dbReference>
<evidence type="ECO:0000259" key="5">
    <source>
        <dbReference type="Pfam" id="PF22039"/>
    </source>
</evidence>
<feature type="domain" description="Aminodeoxyfutalosine deaminase/Imidazolonepropionase-like composite" evidence="5">
    <location>
        <begin position="18"/>
        <end position="43"/>
    </location>
</feature>
<evidence type="ECO:0000313" key="6">
    <source>
        <dbReference type="EMBL" id="GEM90119.1"/>
    </source>
</evidence>
<dbReference type="Gene3D" id="3.10.310.70">
    <property type="match status" value="1"/>
</dbReference>
<dbReference type="InterPro" id="IPR013108">
    <property type="entry name" value="Amidohydro_3"/>
</dbReference>
<organism evidence="6 7">
    <name type="scientific">Oceanithermus desulfurans NBRC 100063</name>
    <dbReference type="NCBI Taxonomy" id="1227550"/>
    <lineage>
        <taxon>Bacteria</taxon>
        <taxon>Thermotogati</taxon>
        <taxon>Deinococcota</taxon>
        <taxon>Deinococci</taxon>
        <taxon>Thermales</taxon>
        <taxon>Thermaceae</taxon>
        <taxon>Oceanithermus</taxon>
    </lineage>
</organism>
<dbReference type="OrthoDB" id="9767366at2"/>
<evidence type="ECO:0000256" key="2">
    <source>
        <dbReference type="ARBA" id="ARBA00022801"/>
    </source>
</evidence>
<evidence type="ECO:0000259" key="4">
    <source>
        <dbReference type="Pfam" id="PF07969"/>
    </source>
</evidence>
<dbReference type="InterPro" id="IPR011059">
    <property type="entry name" value="Metal-dep_hydrolase_composite"/>
</dbReference>
<keyword evidence="3" id="KW-0862">Zinc</keyword>
<dbReference type="EMBL" id="BJXN01000010">
    <property type="protein sequence ID" value="GEM90119.1"/>
    <property type="molecule type" value="Genomic_DNA"/>
</dbReference>
<proteinExistence type="predicted"/>
<dbReference type="PANTHER" id="PTHR22642:SF2">
    <property type="entry name" value="PROTEIN LONG AFTER FAR-RED 3"/>
    <property type="match status" value="1"/>
</dbReference>
<dbReference type="InterPro" id="IPR054418">
    <property type="entry name" value="MQNX/HUTI_composite_N"/>
</dbReference>
<dbReference type="SUPFAM" id="SSF51338">
    <property type="entry name" value="Composite domain of metallo-dependent hydrolases"/>
    <property type="match status" value="1"/>
</dbReference>
<dbReference type="Pfam" id="PF22039">
    <property type="entry name" value="HUTI_composite_bact"/>
    <property type="match status" value="1"/>
</dbReference>
<gene>
    <name evidence="6" type="ORF">ODE01S_15530</name>
</gene>
<accession>A0A511RKE4</accession>
<dbReference type="PANTHER" id="PTHR22642">
    <property type="entry name" value="IMIDAZOLONEPROPIONASE"/>
    <property type="match status" value="1"/>
</dbReference>
<dbReference type="GO" id="GO:0016810">
    <property type="term" value="F:hydrolase activity, acting on carbon-nitrogen (but not peptide) bonds"/>
    <property type="evidence" value="ECO:0007669"/>
    <property type="project" value="InterPro"/>
</dbReference>
<reference evidence="6 7" key="1">
    <citation type="submission" date="2019-07" db="EMBL/GenBank/DDBJ databases">
        <title>Whole genome shotgun sequence of Oceanithermus desulfurans NBRC 100063.</title>
        <authorList>
            <person name="Hosoyama A."/>
            <person name="Uohara A."/>
            <person name="Ohji S."/>
            <person name="Ichikawa N."/>
        </authorList>
    </citation>
    <scope>NUCLEOTIDE SEQUENCE [LARGE SCALE GENOMIC DNA]</scope>
    <source>
        <strain evidence="6 7">NBRC 100063</strain>
    </source>
</reference>
<dbReference type="Proteomes" id="UP000321827">
    <property type="component" value="Unassembled WGS sequence"/>
</dbReference>
<dbReference type="RefSeq" id="WP_147147590.1">
    <property type="nucleotide sequence ID" value="NZ_BJXN01000010.1"/>
</dbReference>
<sequence>MLLEGKVWTFDGNPPRDAAVRVDGERVVAVGAVEELRARYPAARRVRCEWITPGLHDAHVHPLQWGLALEALDLRGVDDPDRVARLVARRAAALPPGRWILGGGYVFDGYPDRRRLDEAAPDHPVFLRSRDLHAAWANLRALQRAGVDRSTPDPKGGRILRDGSGEPTGYLLERAADLVAQALPPPGKDQLLAGLADLARRGFVAVHAMGEPPEATAWIRELDGEGGLPLRVAWTLPAARPGAWAPERSPGGLHVFGVKFFADGALTSRTAWMLEPYPEGGSGLPLDDPREADEAVAEVLRRGLAPVWHAIGTRAVREVLNLIDRLEARGLPARRRFRIEHVQHVSDDDLPRLAGLALSVQPQHAEDDRAALGRLYPAQRRAAYRWGEFATLPGTRLLLGSDAPVAEPDPARALRLAQRPPLAGARGLGLEAALAAYVHTPAADLGWTREDAPWGRVRAGAYAALTLWERGRPVARVWRGGLEALD</sequence>
<dbReference type="CDD" id="cd01300">
    <property type="entry name" value="YtcJ_like"/>
    <property type="match status" value="1"/>
</dbReference>
<dbReference type="Gene3D" id="2.30.40.10">
    <property type="entry name" value="Urease, subunit C, domain 1"/>
    <property type="match status" value="1"/>
</dbReference>
<evidence type="ECO:0000256" key="1">
    <source>
        <dbReference type="ARBA" id="ARBA00022723"/>
    </source>
</evidence>
<dbReference type="GO" id="GO:0046872">
    <property type="term" value="F:metal ion binding"/>
    <property type="evidence" value="ECO:0007669"/>
    <property type="project" value="UniProtKB-KW"/>
</dbReference>